<reference evidence="2" key="1">
    <citation type="submission" date="2013-11" db="EMBL/GenBank/DDBJ databases">
        <title>Genome sequence of the fusiform rust pathogen reveals effectors for host alternation and coevolution with pine.</title>
        <authorList>
            <consortium name="DOE Joint Genome Institute"/>
            <person name="Smith K."/>
            <person name="Pendleton A."/>
            <person name="Kubisiak T."/>
            <person name="Anderson C."/>
            <person name="Salamov A."/>
            <person name="Aerts A."/>
            <person name="Riley R."/>
            <person name="Clum A."/>
            <person name="Lindquist E."/>
            <person name="Ence D."/>
            <person name="Campbell M."/>
            <person name="Kronenberg Z."/>
            <person name="Feau N."/>
            <person name="Dhillon B."/>
            <person name="Hamelin R."/>
            <person name="Burleigh J."/>
            <person name="Smith J."/>
            <person name="Yandell M."/>
            <person name="Nelson C."/>
            <person name="Grigoriev I."/>
            <person name="Davis J."/>
        </authorList>
    </citation>
    <scope>NUCLEOTIDE SEQUENCE</scope>
    <source>
        <strain evidence="2">G11</strain>
    </source>
</reference>
<organism evidence="2 3">
    <name type="scientific">Cronartium quercuum f. sp. fusiforme G11</name>
    <dbReference type="NCBI Taxonomy" id="708437"/>
    <lineage>
        <taxon>Eukaryota</taxon>
        <taxon>Fungi</taxon>
        <taxon>Dikarya</taxon>
        <taxon>Basidiomycota</taxon>
        <taxon>Pucciniomycotina</taxon>
        <taxon>Pucciniomycetes</taxon>
        <taxon>Pucciniales</taxon>
        <taxon>Coleosporiaceae</taxon>
        <taxon>Cronartium</taxon>
    </lineage>
</organism>
<keyword evidence="3" id="KW-1185">Reference proteome</keyword>
<sequence length="57" mass="6548">MPPLSPPTFFLKSLDEESMSLSKKKKKSLSFSIFYQVIKSLSLTSFILFFASFHLNL</sequence>
<dbReference type="AlphaFoldDB" id="A0A9P6NSS0"/>
<name>A0A9P6NSS0_9BASI</name>
<protein>
    <recommendedName>
        <fullName evidence="4">Transmembrane protein</fullName>
    </recommendedName>
</protein>
<evidence type="ECO:0000313" key="3">
    <source>
        <dbReference type="Proteomes" id="UP000886653"/>
    </source>
</evidence>
<keyword evidence="1" id="KW-0472">Membrane</keyword>
<keyword evidence="1" id="KW-1133">Transmembrane helix</keyword>
<gene>
    <name evidence="2" type="ORF">CROQUDRAFT_504301</name>
</gene>
<proteinExistence type="predicted"/>
<dbReference type="Proteomes" id="UP000886653">
    <property type="component" value="Unassembled WGS sequence"/>
</dbReference>
<accession>A0A9P6NSS0</accession>
<evidence type="ECO:0008006" key="4">
    <source>
        <dbReference type="Google" id="ProtNLM"/>
    </source>
</evidence>
<comment type="caution">
    <text evidence="2">The sequence shown here is derived from an EMBL/GenBank/DDBJ whole genome shotgun (WGS) entry which is preliminary data.</text>
</comment>
<evidence type="ECO:0000313" key="2">
    <source>
        <dbReference type="EMBL" id="KAG0151558.1"/>
    </source>
</evidence>
<dbReference type="EMBL" id="MU167212">
    <property type="protein sequence ID" value="KAG0151558.1"/>
    <property type="molecule type" value="Genomic_DNA"/>
</dbReference>
<evidence type="ECO:0000256" key="1">
    <source>
        <dbReference type="SAM" id="Phobius"/>
    </source>
</evidence>
<feature type="transmembrane region" description="Helical" evidence="1">
    <location>
        <begin position="33"/>
        <end position="55"/>
    </location>
</feature>
<keyword evidence="1" id="KW-0812">Transmembrane</keyword>